<evidence type="ECO:0000313" key="1">
    <source>
        <dbReference type="EMBL" id="TQF04388.1"/>
    </source>
</evidence>
<gene>
    <name evidence="1" type="ORF">E6W39_21905</name>
</gene>
<dbReference type="SUPFAM" id="SSF53448">
    <property type="entry name" value="Nucleotide-diphospho-sugar transferases"/>
    <property type="match status" value="1"/>
</dbReference>
<keyword evidence="2" id="KW-1185">Reference proteome</keyword>
<evidence type="ECO:0008006" key="3">
    <source>
        <dbReference type="Google" id="ProtNLM"/>
    </source>
</evidence>
<accession>A0A540W5T4</accession>
<organism evidence="1 2">
    <name type="scientific">Kitasatospora acidiphila</name>
    <dbReference type="NCBI Taxonomy" id="2567942"/>
    <lineage>
        <taxon>Bacteria</taxon>
        <taxon>Bacillati</taxon>
        <taxon>Actinomycetota</taxon>
        <taxon>Actinomycetes</taxon>
        <taxon>Kitasatosporales</taxon>
        <taxon>Streptomycetaceae</taxon>
        <taxon>Kitasatospora</taxon>
    </lineage>
</organism>
<dbReference type="Proteomes" id="UP000319103">
    <property type="component" value="Unassembled WGS sequence"/>
</dbReference>
<comment type="caution">
    <text evidence="1">The sequence shown here is derived from an EMBL/GenBank/DDBJ whole genome shotgun (WGS) entry which is preliminary data.</text>
</comment>
<evidence type="ECO:0000313" key="2">
    <source>
        <dbReference type="Proteomes" id="UP000319103"/>
    </source>
</evidence>
<dbReference type="RefSeq" id="WP_141634962.1">
    <property type="nucleotide sequence ID" value="NZ_VIGB01000003.1"/>
</dbReference>
<reference evidence="1 2" key="1">
    <citation type="submission" date="2019-06" db="EMBL/GenBank/DDBJ databases">
        <title>Description of Kitasatospora acidophila sp. nov. isolated from pine grove soil, and reclassification of Streptomyces novaecaesareae to Kitasatospora novaeceasareae comb. nov.</title>
        <authorList>
            <person name="Kim M.J."/>
        </authorList>
    </citation>
    <scope>NUCLEOTIDE SEQUENCE [LARGE SCALE GENOMIC DNA]</scope>
    <source>
        <strain evidence="1 2">MMS16-CNU292</strain>
    </source>
</reference>
<dbReference type="AlphaFoldDB" id="A0A540W5T4"/>
<dbReference type="OrthoDB" id="3937205at2"/>
<dbReference type="Gene3D" id="3.90.550.10">
    <property type="entry name" value="Spore Coat Polysaccharide Biosynthesis Protein SpsA, Chain A"/>
    <property type="match status" value="1"/>
</dbReference>
<dbReference type="EMBL" id="VIGB01000003">
    <property type="protein sequence ID" value="TQF04388.1"/>
    <property type="molecule type" value="Genomic_DNA"/>
</dbReference>
<protein>
    <recommendedName>
        <fullName evidence="3">Glycosyl transferase</fullName>
    </recommendedName>
</protein>
<sequence length="523" mass="56083">MTLWFDFAVPVLVTVILARAIWAYLATESSARWLLTVARRHDHAAAPAPWLVVLLPMLREQAVAPETIAAFTSLDYPPGRAAVVVITTERETIARDQRLAEATELARQRPLTTADLRGLLPAARCEPAAQELTAALATDRGTALTALVNSEPTTAQIVEATRPTAGPLPLIHLHQPNQGGRKAGQLNYAVSQLDSILHEYGWNPVEDAAQTYLAVYDADAIPDARTLHAFAEAAHQHRARTGRAPEAIQQQRLPLLGRRPFPAGATGALLTGEWIYQLRRSLGIELARIWLHHYLTTAPLPAFVRTALRPMIYGVGCGLAVQLPALEAIGGFPEPMEDLGAGHRLSLLGAAFAPSTVAVLDEPYVEPAGLTNLHALAFTASSRPDLHARAIAHKASTLSRTAKAVLVLREWADEAAWLLGAPLAAAATASAWWAGPIWTVIAAAGLVLHGPLLTARLLRLAPALHDAVTPPASATRPPTPGPVRPALLIAASPLQPFVRLVGPWRLILRKLAGRPAKFGKTER</sequence>
<dbReference type="InterPro" id="IPR029044">
    <property type="entry name" value="Nucleotide-diphossugar_trans"/>
</dbReference>
<name>A0A540W5T4_9ACTN</name>
<proteinExistence type="predicted"/>